<evidence type="ECO:0000313" key="3">
    <source>
        <dbReference type="EMBL" id="MFF4775850.1"/>
    </source>
</evidence>
<accession>A0ABW6V948</accession>
<gene>
    <name evidence="3" type="ORF">ACFY05_23645</name>
</gene>
<reference evidence="3 4" key="1">
    <citation type="submission" date="2024-10" db="EMBL/GenBank/DDBJ databases">
        <title>The Natural Products Discovery Center: Release of the First 8490 Sequenced Strains for Exploring Actinobacteria Biosynthetic Diversity.</title>
        <authorList>
            <person name="Kalkreuter E."/>
            <person name="Kautsar S.A."/>
            <person name="Yang D."/>
            <person name="Bader C.D."/>
            <person name="Teijaro C.N."/>
            <person name="Fluegel L."/>
            <person name="Davis C.M."/>
            <person name="Simpson J.R."/>
            <person name="Lauterbach L."/>
            <person name="Steele A.D."/>
            <person name="Gui C."/>
            <person name="Meng S."/>
            <person name="Li G."/>
            <person name="Viehrig K."/>
            <person name="Ye F."/>
            <person name="Su P."/>
            <person name="Kiefer A.F."/>
            <person name="Nichols A."/>
            <person name="Cepeda A.J."/>
            <person name="Yan W."/>
            <person name="Fan B."/>
            <person name="Jiang Y."/>
            <person name="Adhikari A."/>
            <person name="Zheng C.-J."/>
            <person name="Schuster L."/>
            <person name="Cowan T.M."/>
            <person name="Smanski M.J."/>
            <person name="Chevrette M.G."/>
            <person name="De Carvalho L.P.S."/>
            <person name="Shen B."/>
        </authorList>
    </citation>
    <scope>NUCLEOTIDE SEQUENCE [LARGE SCALE GENOMIC DNA]</scope>
    <source>
        <strain evidence="3 4">NPDC001281</strain>
    </source>
</reference>
<dbReference type="Gene3D" id="3.30.450.180">
    <property type="match status" value="1"/>
</dbReference>
<feature type="compositionally biased region" description="Basic and acidic residues" evidence="1">
    <location>
        <begin position="73"/>
        <end position="84"/>
    </location>
</feature>
<name>A0ABW6V948_MICFU</name>
<dbReference type="Pfam" id="PF17765">
    <property type="entry name" value="MLTR_LBD"/>
    <property type="match status" value="1"/>
</dbReference>
<dbReference type="InterPro" id="IPR041413">
    <property type="entry name" value="MLTR_LBD"/>
</dbReference>
<dbReference type="RefSeq" id="WP_387344156.1">
    <property type="nucleotide sequence ID" value="NZ_JBIAXI010000014.1"/>
</dbReference>
<evidence type="ECO:0000259" key="2">
    <source>
        <dbReference type="Pfam" id="PF17765"/>
    </source>
</evidence>
<protein>
    <recommendedName>
        <fullName evidence="2">MmyB-like transcription regulator ligand binding domain-containing protein</fullName>
    </recommendedName>
</protein>
<sequence length="90" mass="10440">MRIVEDPTTDPDFRRMWADQDVYRPMYGAKRYRHPLAGELTLGFEAFTPAGAPARRSASTPSNRVPPRKQRFARSEQQRHEQHHAGKPRP</sequence>
<organism evidence="3 4">
    <name type="scientific">Microtetraspora fusca</name>
    <dbReference type="NCBI Taxonomy" id="1997"/>
    <lineage>
        <taxon>Bacteria</taxon>
        <taxon>Bacillati</taxon>
        <taxon>Actinomycetota</taxon>
        <taxon>Actinomycetes</taxon>
        <taxon>Streptosporangiales</taxon>
        <taxon>Streptosporangiaceae</taxon>
        <taxon>Microtetraspora</taxon>
    </lineage>
</organism>
<keyword evidence="4" id="KW-1185">Reference proteome</keyword>
<evidence type="ECO:0000313" key="4">
    <source>
        <dbReference type="Proteomes" id="UP001602119"/>
    </source>
</evidence>
<dbReference type="Proteomes" id="UP001602119">
    <property type="component" value="Unassembled WGS sequence"/>
</dbReference>
<feature type="domain" description="MmyB-like transcription regulator ligand binding" evidence="2">
    <location>
        <begin position="9"/>
        <end position="55"/>
    </location>
</feature>
<proteinExistence type="predicted"/>
<feature type="region of interest" description="Disordered" evidence="1">
    <location>
        <begin position="51"/>
        <end position="90"/>
    </location>
</feature>
<dbReference type="EMBL" id="JBIAXI010000014">
    <property type="protein sequence ID" value="MFF4775850.1"/>
    <property type="molecule type" value="Genomic_DNA"/>
</dbReference>
<comment type="caution">
    <text evidence="3">The sequence shown here is derived from an EMBL/GenBank/DDBJ whole genome shotgun (WGS) entry which is preliminary data.</text>
</comment>
<evidence type="ECO:0000256" key="1">
    <source>
        <dbReference type="SAM" id="MobiDB-lite"/>
    </source>
</evidence>